<gene>
    <name evidence="1" type="ORF">C7B77_23420</name>
</gene>
<sequence length="86" mass="9638">MAGQLCWIPTFASKGTLTLHLRLDPFQPWKPHTAFPNLCVPDYPIPRGSIGWATSQRLLQAGWEIVPTAQVKISFRDDFEDDSLAA</sequence>
<keyword evidence="2" id="KW-1185">Reference proteome</keyword>
<evidence type="ECO:0000313" key="1">
    <source>
        <dbReference type="EMBL" id="PSB49588.1"/>
    </source>
</evidence>
<name>A0A2T1FX72_9CYAN</name>
<proteinExistence type="predicted"/>
<dbReference type="OrthoDB" id="425717at2"/>
<organism evidence="1 2">
    <name type="scientific">Chamaesiphon polymorphus CCALA 037</name>
    <dbReference type="NCBI Taxonomy" id="2107692"/>
    <lineage>
        <taxon>Bacteria</taxon>
        <taxon>Bacillati</taxon>
        <taxon>Cyanobacteriota</taxon>
        <taxon>Cyanophyceae</taxon>
        <taxon>Gomontiellales</taxon>
        <taxon>Chamaesiphonaceae</taxon>
        <taxon>Chamaesiphon</taxon>
    </lineage>
</organism>
<reference evidence="1 2" key="1">
    <citation type="submission" date="2018-03" db="EMBL/GenBank/DDBJ databases">
        <title>The ancient ancestry and fast evolution of plastids.</title>
        <authorList>
            <person name="Moore K.R."/>
            <person name="Magnabosco C."/>
            <person name="Momper L."/>
            <person name="Gold D.A."/>
            <person name="Bosak T."/>
            <person name="Fournier G.P."/>
        </authorList>
    </citation>
    <scope>NUCLEOTIDE SEQUENCE [LARGE SCALE GENOMIC DNA]</scope>
    <source>
        <strain evidence="1 2">CCALA 037</strain>
    </source>
</reference>
<protein>
    <submittedName>
        <fullName evidence="1">Uncharacterized protein</fullName>
    </submittedName>
</protein>
<dbReference type="AlphaFoldDB" id="A0A2T1FX72"/>
<evidence type="ECO:0000313" key="2">
    <source>
        <dbReference type="Proteomes" id="UP000238937"/>
    </source>
</evidence>
<comment type="caution">
    <text evidence="1">The sequence shown here is derived from an EMBL/GenBank/DDBJ whole genome shotgun (WGS) entry which is preliminary data.</text>
</comment>
<dbReference type="Proteomes" id="UP000238937">
    <property type="component" value="Unassembled WGS sequence"/>
</dbReference>
<accession>A0A2T1FX72</accession>
<dbReference type="EMBL" id="PVWO01000423">
    <property type="protein sequence ID" value="PSB49588.1"/>
    <property type="molecule type" value="Genomic_DNA"/>
</dbReference>
<dbReference type="RefSeq" id="WP_106310625.1">
    <property type="nucleotide sequence ID" value="NZ_PVWO01000423.1"/>
</dbReference>